<keyword evidence="1" id="KW-0812">Transmembrane</keyword>
<reference evidence="2" key="1">
    <citation type="submission" date="2023-06" db="EMBL/GenBank/DDBJ databases">
        <title>Genome-scale phylogeny and comparative genomics of the fungal order Sordariales.</title>
        <authorList>
            <consortium name="Lawrence Berkeley National Laboratory"/>
            <person name="Hensen N."/>
            <person name="Bonometti L."/>
            <person name="Westerberg I."/>
            <person name="Brannstrom I.O."/>
            <person name="Guillou S."/>
            <person name="Cros-Aarteil S."/>
            <person name="Calhoun S."/>
            <person name="Haridas S."/>
            <person name="Kuo A."/>
            <person name="Mondo S."/>
            <person name="Pangilinan J."/>
            <person name="Riley R."/>
            <person name="Labutti K."/>
            <person name="Andreopoulos B."/>
            <person name="Lipzen A."/>
            <person name="Chen C."/>
            <person name="Yanf M."/>
            <person name="Daum C."/>
            <person name="Ng V."/>
            <person name="Clum A."/>
            <person name="Steindorff A."/>
            <person name="Ohm R."/>
            <person name="Martin F."/>
            <person name="Silar P."/>
            <person name="Natvig D."/>
            <person name="Lalanne C."/>
            <person name="Gautier V."/>
            <person name="Ament-Velasquez S.L."/>
            <person name="Kruys A."/>
            <person name="Hutchinson M.I."/>
            <person name="Powell A.J."/>
            <person name="Barry K."/>
            <person name="Miller A.N."/>
            <person name="Grigoriev I.V."/>
            <person name="Debuchy R."/>
            <person name="Gladieux P."/>
            <person name="Thoren M.H."/>
            <person name="Johannesson H."/>
        </authorList>
    </citation>
    <scope>NUCLEOTIDE SEQUENCE</scope>
    <source>
        <strain evidence="2">SMH2532-1</strain>
    </source>
</reference>
<evidence type="ECO:0000256" key="1">
    <source>
        <dbReference type="SAM" id="Phobius"/>
    </source>
</evidence>
<dbReference type="AlphaFoldDB" id="A0AA40CR26"/>
<dbReference type="EMBL" id="JAULSV010000004">
    <property type="protein sequence ID" value="KAK0646069.1"/>
    <property type="molecule type" value="Genomic_DNA"/>
</dbReference>
<proteinExistence type="predicted"/>
<accession>A0AA40CR26</accession>
<organism evidence="2 3">
    <name type="scientific">Cercophora newfieldiana</name>
    <dbReference type="NCBI Taxonomy" id="92897"/>
    <lineage>
        <taxon>Eukaryota</taxon>
        <taxon>Fungi</taxon>
        <taxon>Dikarya</taxon>
        <taxon>Ascomycota</taxon>
        <taxon>Pezizomycotina</taxon>
        <taxon>Sordariomycetes</taxon>
        <taxon>Sordariomycetidae</taxon>
        <taxon>Sordariales</taxon>
        <taxon>Lasiosphaeriaceae</taxon>
        <taxon>Cercophora</taxon>
    </lineage>
</organism>
<dbReference type="Proteomes" id="UP001174936">
    <property type="component" value="Unassembled WGS sequence"/>
</dbReference>
<keyword evidence="1" id="KW-0472">Membrane</keyword>
<feature type="transmembrane region" description="Helical" evidence="1">
    <location>
        <begin position="38"/>
        <end position="58"/>
    </location>
</feature>
<comment type="caution">
    <text evidence="2">The sequence shown here is derived from an EMBL/GenBank/DDBJ whole genome shotgun (WGS) entry which is preliminary data.</text>
</comment>
<gene>
    <name evidence="2" type="ORF">B0T16DRAFT_152736</name>
</gene>
<evidence type="ECO:0000313" key="3">
    <source>
        <dbReference type="Proteomes" id="UP001174936"/>
    </source>
</evidence>
<feature type="transmembrane region" description="Helical" evidence="1">
    <location>
        <begin position="70"/>
        <end position="90"/>
    </location>
</feature>
<sequence>MISHSHSPVSCYEVASTTYTTAGMKGQSGPKRKETTKVGATGAGGLPIVFVCFVSTIPNAIIPRNLNTKHPFWSCLPVPALALLFVGTVLPGRSSLVRQECGYWHEGMWMPRFSALPGRRGAILSSAKKPERGCNGEMVSVNFGNAMPFAGHQLVPWMLLDSCGWLAQHVERSFWGMGQRW</sequence>
<name>A0AA40CR26_9PEZI</name>
<protein>
    <submittedName>
        <fullName evidence="2">Uncharacterized protein</fullName>
    </submittedName>
</protein>
<keyword evidence="3" id="KW-1185">Reference proteome</keyword>
<evidence type="ECO:0000313" key="2">
    <source>
        <dbReference type="EMBL" id="KAK0646069.1"/>
    </source>
</evidence>
<keyword evidence="1" id="KW-1133">Transmembrane helix</keyword>